<reference evidence="2" key="1">
    <citation type="submission" date="2018-01" db="EMBL/GenBank/DDBJ databases">
        <title>Draft Genome Sequence of the Radioresistant Bacterium Deinococcus aerius TR0125, Isolated from the Higher Atmosphere above Japan.</title>
        <authorList>
            <person name="Satoh K."/>
            <person name="Arai H."/>
            <person name="Sanzen T."/>
            <person name="Kawaguchi Y."/>
            <person name="Hayashi H."/>
            <person name="Yokobori S."/>
            <person name="Yamagishi A."/>
            <person name="Oono Y."/>
            <person name="Narumi I."/>
        </authorList>
    </citation>
    <scope>NUCLEOTIDE SEQUENCE [LARGE SCALE GENOMIC DNA]</scope>
    <source>
        <strain evidence="2">TR0125</strain>
    </source>
</reference>
<evidence type="ECO:0000313" key="1">
    <source>
        <dbReference type="EMBL" id="GBF07411.1"/>
    </source>
</evidence>
<dbReference type="EMBL" id="BFAG01000014">
    <property type="protein sequence ID" value="GBF07411.1"/>
    <property type="molecule type" value="Genomic_DNA"/>
</dbReference>
<comment type="caution">
    <text evidence="1">The sequence shown here is derived from an EMBL/GenBank/DDBJ whole genome shotgun (WGS) entry which is preliminary data.</text>
</comment>
<name>A0A2I9DQ98_9DEIO</name>
<sequence length="82" mass="9272">MDSLYTWAGADWAWEERMGSTLRTGRAPEVLAVILMGDGPISVLRPVRHSPLWWMPLPGVRPLMDLMEWCAERPNVTRAPGL</sequence>
<gene>
    <name evidence="1" type="ORF">DAERI_140072</name>
</gene>
<proteinExistence type="predicted"/>
<dbReference type="AlphaFoldDB" id="A0A2I9DQ98"/>
<organism evidence="1 2">
    <name type="scientific">Deinococcus aerius</name>
    <dbReference type="NCBI Taxonomy" id="200253"/>
    <lineage>
        <taxon>Bacteria</taxon>
        <taxon>Thermotogati</taxon>
        <taxon>Deinococcota</taxon>
        <taxon>Deinococci</taxon>
        <taxon>Deinococcales</taxon>
        <taxon>Deinococcaceae</taxon>
        <taxon>Deinococcus</taxon>
    </lineage>
</organism>
<accession>A0A2I9DQ98</accession>
<dbReference type="Proteomes" id="UP000236569">
    <property type="component" value="Unassembled WGS sequence"/>
</dbReference>
<evidence type="ECO:0000313" key="2">
    <source>
        <dbReference type="Proteomes" id="UP000236569"/>
    </source>
</evidence>
<protein>
    <submittedName>
        <fullName evidence="1">Uncharacterized protein</fullName>
    </submittedName>
</protein>
<keyword evidence="2" id="KW-1185">Reference proteome</keyword>